<dbReference type="PANTHER" id="PTHR43355">
    <property type="entry name" value="FLAVIN REDUCTASE (NADPH)"/>
    <property type="match status" value="1"/>
</dbReference>
<reference evidence="2 3" key="1">
    <citation type="submission" date="2023-06" db="EMBL/GenBank/DDBJ databases">
        <title>Paenibacillus polygonum sp. nov., an endophytic bacterium, isolated from Polygonum lapathifolium L. in Nanji Wetland National Nature Reserve, South of Poyang Lake, Jiangxi Province, China.</title>
        <authorList>
            <person name="Yu Z."/>
        </authorList>
    </citation>
    <scope>NUCLEOTIDE SEQUENCE [LARGE SCALE GENOMIC DNA]</scope>
    <source>
        <strain evidence="2 3">C31</strain>
    </source>
</reference>
<dbReference type="Pfam" id="PF13460">
    <property type="entry name" value="NAD_binding_10"/>
    <property type="match status" value="1"/>
</dbReference>
<dbReference type="RefSeq" id="WP_285745811.1">
    <property type="nucleotide sequence ID" value="NZ_CP127162.1"/>
</dbReference>
<evidence type="ECO:0000313" key="2">
    <source>
        <dbReference type="EMBL" id="WIV19598.1"/>
    </source>
</evidence>
<dbReference type="SUPFAM" id="SSF51735">
    <property type="entry name" value="NAD(P)-binding Rossmann-fold domains"/>
    <property type="match status" value="1"/>
</dbReference>
<dbReference type="Gene3D" id="3.40.50.720">
    <property type="entry name" value="NAD(P)-binding Rossmann-like Domain"/>
    <property type="match status" value="1"/>
</dbReference>
<dbReference type="InterPro" id="IPR051606">
    <property type="entry name" value="Polyketide_Oxido-like"/>
</dbReference>
<dbReference type="CDD" id="cd05244">
    <property type="entry name" value="BVR-B_like_SDR_a"/>
    <property type="match status" value="1"/>
</dbReference>
<evidence type="ECO:0000313" key="3">
    <source>
        <dbReference type="Proteomes" id="UP001236415"/>
    </source>
</evidence>
<accession>A0ABY8X5V1</accession>
<evidence type="ECO:0000259" key="1">
    <source>
        <dbReference type="Pfam" id="PF13460"/>
    </source>
</evidence>
<proteinExistence type="predicted"/>
<dbReference type="PANTHER" id="PTHR43355:SF2">
    <property type="entry name" value="FLAVIN REDUCTASE (NADPH)"/>
    <property type="match status" value="1"/>
</dbReference>
<dbReference type="EMBL" id="CP127162">
    <property type="protein sequence ID" value="WIV19598.1"/>
    <property type="molecule type" value="Genomic_DNA"/>
</dbReference>
<protein>
    <submittedName>
        <fullName evidence="2">NAD(P)-dependent oxidoreductase</fullName>
    </submittedName>
</protein>
<dbReference type="Proteomes" id="UP001236415">
    <property type="component" value="Chromosome"/>
</dbReference>
<dbReference type="InterPro" id="IPR036291">
    <property type="entry name" value="NAD(P)-bd_dom_sf"/>
</dbReference>
<dbReference type="InterPro" id="IPR016040">
    <property type="entry name" value="NAD(P)-bd_dom"/>
</dbReference>
<sequence>MKLIIFGASGTIGQAILQEALRRKHEVTAVVRNRFKLNEKHDLLTIVEGDLLNPGSIAELVKDHEVVISAYGPKFGAEQELVEVARALVEGLHKGGVERLIVVGGAGSLMTDEGIPLMETPGFPEEVKPLAMAHQDAYQIYQESDLDWTYLSPASTIEPGIRTGNFRIGTDRLVVDEDGQSRISVEDYAVALLDEVDDPYFSGSRFTVAY</sequence>
<organism evidence="2 3">
    <name type="scientific">Paenibacillus polygoni</name>
    <dbReference type="NCBI Taxonomy" id="3050112"/>
    <lineage>
        <taxon>Bacteria</taxon>
        <taxon>Bacillati</taxon>
        <taxon>Bacillota</taxon>
        <taxon>Bacilli</taxon>
        <taxon>Bacillales</taxon>
        <taxon>Paenibacillaceae</taxon>
        <taxon>Paenibacillus</taxon>
    </lineage>
</organism>
<feature type="domain" description="NAD(P)-binding" evidence="1">
    <location>
        <begin position="7"/>
        <end position="195"/>
    </location>
</feature>
<gene>
    <name evidence="2" type="ORF">QPK24_02290</name>
</gene>
<name>A0ABY8X5V1_9BACL</name>
<keyword evidence="3" id="KW-1185">Reference proteome</keyword>